<organism evidence="3 4">
    <name type="scientific">Toxocara canis</name>
    <name type="common">Canine roundworm</name>
    <dbReference type="NCBI Taxonomy" id="6265"/>
    <lineage>
        <taxon>Eukaryota</taxon>
        <taxon>Metazoa</taxon>
        <taxon>Ecdysozoa</taxon>
        <taxon>Nematoda</taxon>
        <taxon>Chromadorea</taxon>
        <taxon>Rhabditida</taxon>
        <taxon>Spirurina</taxon>
        <taxon>Ascaridomorpha</taxon>
        <taxon>Ascaridoidea</taxon>
        <taxon>Toxocaridae</taxon>
        <taxon>Toxocara</taxon>
    </lineage>
</organism>
<dbReference type="InterPro" id="IPR022761">
    <property type="entry name" value="Fumarate_lyase_N"/>
</dbReference>
<dbReference type="Gene3D" id="1.20.200.10">
    <property type="entry name" value="Fumarase/aspartase (Central domain)"/>
    <property type="match status" value="1"/>
</dbReference>
<protein>
    <submittedName>
        <fullName evidence="3">Adenylosuccinate lyase</fullName>
    </submittedName>
</protein>
<keyword evidence="1 3" id="KW-0456">Lyase</keyword>
<dbReference type="Proteomes" id="UP000031036">
    <property type="component" value="Unassembled WGS sequence"/>
</dbReference>
<feature type="domain" description="Adenylosuccinate lyase C-terminal" evidence="2">
    <location>
        <begin position="221"/>
        <end position="303"/>
    </location>
</feature>
<dbReference type="PANTHER" id="PTHR43172">
    <property type="entry name" value="ADENYLOSUCCINATE LYASE"/>
    <property type="match status" value="1"/>
</dbReference>
<dbReference type="GO" id="GO:0005829">
    <property type="term" value="C:cytosol"/>
    <property type="evidence" value="ECO:0007669"/>
    <property type="project" value="TreeGrafter"/>
</dbReference>
<dbReference type="Pfam" id="PF00206">
    <property type="entry name" value="Lyase_1"/>
    <property type="match status" value="1"/>
</dbReference>
<dbReference type="OrthoDB" id="406045at2759"/>
<dbReference type="GO" id="GO:0070626">
    <property type="term" value="F:(S)-2-(5-amino-1-(5-phospho-D-ribosyl)imidazole-4-carboxamido) succinate lyase (fumarate-forming) activity"/>
    <property type="evidence" value="ECO:0007669"/>
    <property type="project" value="TreeGrafter"/>
</dbReference>
<evidence type="ECO:0000259" key="2">
    <source>
        <dbReference type="SMART" id="SM00998"/>
    </source>
</evidence>
<dbReference type="PROSITE" id="PS00163">
    <property type="entry name" value="FUMARATE_LYASES"/>
    <property type="match status" value="1"/>
</dbReference>
<evidence type="ECO:0000313" key="4">
    <source>
        <dbReference type="Proteomes" id="UP000031036"/>
    </source>
</evidence>
<dbReference type="STRING" id="6265.A0A0B2VZY2"/>
<dbReference type="PANTHER" id="PTHR43172:SF1">
    <property type="entry name" value="ADENYLOSUCCINATE LYASE"/>
    <property type="match status" value="1"/>
</dbReference>
<name>A0A0B2VZY2_TOXCA</name>
<keyword evidence="4" id="KW-1185">Reference proteome</keyword>
<reference evidence="3 4" key="1">
    <citation type="submission" date="2014-11" db="EMBL/GenBank/DDBJ databases">
        <title>Genetic blueprint of the zoonotic pathogen Toxocara canis.</title>
        <authorList>
            <person name="Zhu X.-Q."/>
            <person name="Korhonen P.K."/>
            <person name="Cai H."/>
            <person name="Young N.D."/>
            <person name="Nejsum P."/>
            <person name="von Samson-Himmelstjerna G."/>
            <person name="Boag P.R."/>
            <person name="Tan P."/>
            <person name="Li Q."/>
            <person name="Min J."/>
            <person name="Yang Y."/>
            <person name="Wang X."/>
            <person name="Fang X."/>
            <person name="Hall R.S."/>
            <person name="Hofmann A."/>
            <person name="Sternberg P.W."/>
            <person name="Jex A.R."/>
            <person name="Gasser R.B."/>
        </authorList>
    </citation>
    <scope>NUCLEOTIDE SEQUENCE [LARGE SCALE GENOMIC DNA]</scope>
    <source>
        <strain evidence="3">PN_DK_2014</strain>
    </source>
</reference>
<dbReference type="EMBL" id="JPKZ01000595">
    <property type="protein sequence ID" value="KHN86525.1"/>
    <property type="molecule type" value="Genomic_DNA"/>
</dbReference>
<dbReference type="GO" id="GO:0044208">
    <property type="term" value="P:'de novo' AMP biosynthetic process"/>
    <property type="evidence" value="ECO:0007669"/>
    <property type="project" value="TreeGrafter"/>
</dbReference>
<dbReference type="OMA" id="IXRICLA"/>
<accession>A0A0B2VZY2</accession>
<dbReference type="AlphaFoldDB" id="A0A0B2VZY2"/>
<dbReference type="InterPro" id="IPR008948">
    <property type="entry name" value="L-Aspartase-like"/>
</dbReference>
<gene>
    <name evidence="3" type="ORF">Tcan_11578</name>
</gene>
<evidence type="ECO:0000313" key="3">
    <source>
        <dbReference type="EMBL" id="KHN86525.1"/>
    </source>
</evidence>
<comment type="caution">
    <text evidence="3">The sequence shown here is derived from an EMBL/GenBank/DDBJ whole genome shotgun (WGS) entry which is preliminary data.</text>
</comment>
<evidence type="ECO:0000256" key="1">
    <source>
        <dbReference type="ARBA" id="ARBA00023239"/>
    </source>
</evidence>
<dbReference type="SMART" id="SM00998">
    <property type="entry name" value="ADSL_C"/>
    <property type="match status" value="1"/>
</dbReference>
<dbReference type="InterPro" id="IPR019468">
    <property type="entry name" value="AdenyloSucc_lyase_C"/>
</dbReference>
<proteinExistence type="predicted"/>
<dbReference type="SUPFAM" id="SSF48557">
    <property type="entry name" value="L-aspartase-like"/>
    <property type="match status" value="1"/>
</dbReference>
<sequence>MAVGKRATIWAQDLLVAFKQLERFHEEMRFRGVKGATGTQDSFMALFHNDEEKVCKLDDLVTKKAGFAQHFNISGQTYPRHQDCLLFNAFALLGASMTKVCTDIRILQASFSLFLAFSMGELMEPFETSQVGSSAMPYKRNPMKSERVCSLARRLITTAQDALFTFACQGLERTLDDSAIRRIDIADSFLIADAILTTFQNIAEGLNVQHEHLARIVAEELPFLALEKAMMWLTEEGADRQVAHERIREVALAAKEAQKIAPVSIESILADSFFDKVRDRVLEVASEPILFTGRCAHQTSAFLIDELRPAVQKYLLDEDLTKKVVLDV</sequence>
<dbReference type="GO" id="GO:0004018">
    <property type="term" value="F:N6-(1,2-dicarboxyethyl)AMP AMP-lyase (fumarate-forming) activity"/>
    <property type="evidence" value="ECO:0007669"/>
    <property type="project" value="TreeGrafter"/>
</dbReference>
<dbReference type="InterPro" id="IPR020557">
    <property type="entry name" value="Fumarate_lyase_CS"/>
</dbReference>